<proteinExistence type="predicted"/>
<evidence type="ECO:0000313" key="2">
    <source>
        <dbReference type="EMBL" id="MEX5285451.1"/>
    </source>
</evidence>
<accession>A0ABV3X5J3</accession>
<dbReference type="Proteomes" id="UP001559623">
    <property type="component" value="Unassembled WGS sequence"/>
</dbReference>
<feature type="region of interest" description="Disordered" evidence="1">
    <location>
        <begin position="1"/>
        <end position="26"/>
    </location>
</feature>
<feature type="compositionally biased region" description="Basic and acidic residues" evidence="1">
    <location>
        <begin position="14"/>
        <end position="26"/>
    </location>
</feature>
<dbReference type="EMBL" id="JARVLH010000004">
    <property type="protein sequence ID" value="MEX5285451.1"/>
    <property type="molecule type" value="Genomic_DNA"/>
</dbReference>
<evidence type="ECO:0000313" key="3">
    <source>
        <dbReference type="Proteomes" id="UP001559623"/>
    </source>
</evidence>
<reference evidence="2 3" key="1">
    <citation type="submission" date="2023-04" db="EMBL/GenBank/DDBJ databases">
        <title>Genome Sequence of Selenomonas sputigena ATCC 33150.</title>
        <authorList>
            <person name="Miller D.P."/>
            <person name="Anvari S."/>
            <person name="Polson S.W."/>
            <person name="Macdonald M."/>
            <person name="Mcdowell J.V."/>
        </authorList>
    </citation>
    <scope>NUCLEOTIDE SEQUENCE [LARGE SCALE GENOMIC DNA]</scope>
    <source>
        <strain evidence="2 3">ATCC 33150</strain>
    </source>
</reference>
<sequence length="65" mass="7374">MGMTMEALTSEAKAIGREEGREEGRESERLFSIRNLMKNLEWTAEKAMDALAIPKSEQGRYKALL</sequence>
<comment type="caution">
    <text evidence="2">The sequence shown here is derived from an EMBL/GenBank/DDBJ whole genome shotgun (WGS) entry which is preliminary data.</text>
</comment>
<keyword evidence="3" id="KW-1185">Reference proteome</keyword>
<dbReference type="RefSeq" id="WP_368847183.1">
    <property type="nucleotide sequence ID" value="NZ_CP194411.1"/>
</dbReference>
<organism evidence="2 3">
    <name type="scientific">Selenomonas sputigena</name>
    <dbReference type="NCBI Taxonomy" id="69823"/>
    <lineage>
        <taxon>Bacteria</taxon>
        <taxon>Bacillati</taxon>
        <taxon>Bacillota</taxon>
        <taxon>Negativicutes</taxon>
        <taxon>Selenomonadales</taxon>
        <taxon>Selenomonadaceae</taxon>
        <taxon>Selenomonas</taxon>
    </lineage>
</organism>
<name>A0ABV3X5J3_9FIRM</name>
<gene>
    <name evidence="2" type="ORF">QCO44_07355</name>
</gene>
<evidence type="ECO:0000256" key="1">
    <source>
        <dbReference type="SAM" id="MobiDB-lite"/>
    </source>
</evidence>
<protein>
    <recommendedName>
        <fullName evidence="4">Transposase</fullName>
    </recommendedName>
</protein>
<evidence type="ECO:0008006" key="4">
    <source>
        <dbReference type="Google" id="ProtNLM"/>
    </source>
</evidence>